<dbReference type="Proteomes" id="UP000681722">
    <property type="component" value="Unassembled WGS sequence"/>
</dbReference>
<organism evidence="2 6">
    <name type="scientific">Didymodactylos carnosus</name>
    <dbReference type="NCBI Taxonomy" id="1234261"/>
    <lineage>
        <taxon>Eukaryota</taxon>
        <taxon>Metazoa</taxon>
        <taxon>Spiralia</taxon>
        <taxon>Gnathifera</taxon>
        <taxon>Rotifera</taxon>
        <taxon>Eurotatoria</taxon>
        <taxon>Bdelloidea</taxon>
        <taxon>Philodinida</taxon>
        <taxon>Philodinidae</taxon>
        <taxon>Didymodactylos</taxon>
    </lineage>
</organism>
<feature type="compositionally biased region" description="Polar residues" evidence="1">
    <location>
        <begin position="132"/>
        <end position="141"/>
    </location>
</feature>
<dbReference type="EMBL" id="CAJNOQ010005227">
    <property type="protein sequence ID" value="CAF1090905.1"/>
    <property type="molecule type" value="Genomic_DNA"/>
</dbReference>
<evidence type="ECO:0000313" key="2">
    <source>
        <dbReference type="EMBL" id="CAF1090905.1"/>
    </source>
</evidence>
<dbReference type="Proteomes" id="UP000663829">
    <property type="component" value="Unassembled WGS sequence"/>
</dbReference>
<dbReference type="Proteomes" id="UP000677228">
    <property type="component" value="Unassembled WGS sequence"/>
</dbReference>
<dbReference type="EMBL" id="CAJOBC010005228">
    <property type="protein sequence ID" value="CAF3856408.1"/>
    <property type="molecule type" value="Genomic_DNA"/>
</dbReference>
<sequence>MATANAQLTTDTAIRFEETADLATLFAEGEEGNGDPTENWNPRPPQQSGQKLNSFHSQLEYQSDNENNSENNSDCYIEDIFERPTTAARDVLSQGYGRVEQLCDDGNHESRYLQQQQGYGQRQRPQKEDNSDSGYPNQVISKESALPMQDDYDEDQIFQGQQYTHPGVVGSPQKKANKNYNKNKIFKNNHRQ</sequence>
<accession>A0A814NDV0</accession>
<dbReference type="EMBL" id="CAJOBA010037535">
    <property type="protein sequence ID" value="CAF4043930.1"/>
    <property type="molecule type" value="Genomic_DNA"/>
</dbReference>
<feature type="compositionally biased region" description="Low complexity" evidence="1">
    <location>
        <begin position="64"/>
        <end position="73"/>
    </location>
</feature>
<dbReference type="AlphaFoldDB" id="A0A814NDV0"/>
<dbReference type="Proteomes" id="UP000682733">
    <property type="component" value="Unassembled WGS sequence"/>
</dbReference>
<feature type="compositionally biased region" description="Polar residues" evidence="1">
    <location>
        <begin position="36"/>
        <end position="62"/>
    </location>
</feature>
<evidence type="ECO:0000313" key="4">
    <source>
        <dbReference type="EMBL" id="CAF3856408.1"/>
    </source>
</evidence>
<dbReference type="EMBL" id="CAJNOK010015987">
    <property type="protein sequence ID" value="CAF1236290.1"/>
    <property type="molecule type" value="Genomic_DNA"/>
</dbReference>
<keyword evidence="6" id="KW-1185">Reference proteome</keyword>
<evidence type="ECO:0000313" key="3">
    <source>
        <dbReference type="EMBL" id="CAF1236290.1"/>
    </source>
</evidence>
<comment type="caution">
    <text evidence="2">The sequence shown here is derived from an EMBL/GenBank/DDBJ whole genome shotgun (WGS) entry which is preliminary data.</text>
</comment>
<evidence type="ECO:0000313" key="5">
    <source>
        <dbReference type="EMBL" id="CAF4043930.1"/>
    </source>
</evidence>
<proteinExistence type="predicted"/>
<feature type="region of interest" description="Disordered" evidence="1">
    <location>
        <begin position="27"/>
        <end position="73"/>
    </location>
</feature>
<name>A0A814NDV0_9BILA</name>
<feature type="compositionally biased region" description="Low complexity" evidence="1">
    <location>
        <begin position="114"/>
        <end position="123"/>
    </location>
</feature>
<evidence type="ECO:0000313" key="6">
    <source>
        <dbReference type="Proteomes" id="UP000663829"/>
    </source>
</evidence>
<evidence type="ECO:0000256" key="1">
    <source>
        <dbReference type="SAM" id="MobiDB-lite"/>
    </source>
</evidence>
<protein>
    <submittedName>
        <fullName evidence="2">Uncharacterized protein</fullName>
    </submittedName>
</protein>
<reference evidence="2" key="1">
    <citation type="submission" date="2021-02" db="EMBL/GenBank/DDBJ databases">
        <authorList>
            <person name="Nowell W R."/>
        </authorList>
    </citation>
    <scope>NUCLEOTIDE SEQUENCE</scope>
</reference>
<gene>
    <name evidence="2" type="ORF">GPM918_LOCUS18254</name>
    <name evidence="3" type="ORF">OVA965_LOCUS25607</name>
    <name evidence="4" type="ORF">SRO942_LOCUS18252</name>
    <name evidence="5" type="ORF">TMI583_LOCUS26339</name>
</gene>
<feature type="region of interest" description="Disordered" evidence="1">
    <location>
        <begin position="112"/>
        <end position="192"/>
    </location>
</feature>